<evidence type="ECO:0000313" key="10">
    <source>
        <dbReference type="EMBL" id="MBB5113257.1"/>
    </source>
</evidence>
<evidence type="ECO:0000256" key="2">
    <source>
        <dbReference type="ARBA" id="ARBA00022692"/>
    </source>
</evidence>
<dbReference type="SUPFAM" id="SSF52540">
    <property type="entry name" value="P-loop containing nucleoside triphosphate hydrolases"/>
    <property type="match status" value="1"/>
</dbReference>
<sequence>MTSPARAPIRLLMRYMRPHTGGLLVGAGLMFLGGLVNLAQPLAVKHLLDGLTGDASFAGPVILLTTLLVAGALVGAGGMYLLEATAESVVLDARRRLIDRLLHLRVGVMDRAESGDLLSRVTGDTTQLRSAATTNVVDLVTGVFQIGGAVVLMARLDLVLLGVVTLVLVLLLGVTALLAARIRDVSERTQAAVGGLGAVLARALGAFRTVKANGAERQQTAAAHSAAIQAWRRGRQAARWVSAAGVTTGLAVQLAFVVVLGVGGARVAADDLTVSSLVAFLLYLFYLAGPVSQLAGGVTGLQAGLAAVGRIDAVVRMPAEDPGGRAAPSTEAIGPMSVAFHGVSLRHRPQDPEVLTDVTLRIPATGLTALVGPSGAGKSTLLSLVERFQDPTSGHLEVGDRDVRQWPLRELRARIGYVEQEAPVLSGTLRDNLLLGAADAPDGRIDEILEQAMLVSLVRRLPQGLDTRIGQRGATLSGGERQRIAIARALLRRPGLLLLDEPTAHLDAVNEQALRDLVAGVARTTTVLMAAHRLSTVLDADRVVVLEAGRVRAVGTHESLIDRDDLYRRLAETQLLIEPHVPAVAVSSGYRERPET</sequence>
<dbReference type="SMART" id="SM00382">
    <property type="entry name" value="AAA"/>
    <property type="match status" value="1"/>
</dbReference>
<dbReference type="InterPro" id="IPR027417">
    <property type="entry name" value="P-loop_NTPase"/>
</dbReference>
<accession>A0ABR6MFZ6</accession>
<dbReference type="PROSITE" id="PS50929">
    <property type="entry name" value="ABC_TM1F"/>
    <property type="match status" value="1"/>
</dbReference>
<dbReference type="InterPro" id="IPR039421">
    <property type="entry name" value="Type_1_exporter"/>
</dbReference>
<dbReference type="CDD" id="cd18551">
    <property type="entry name" value="ABC_6TM_LmrA_like"/>
    <property type="match status" value="1"/>
</dbReference>
<dbReference type="PROSITE" id="PS50893">
    <property type="entry name" value="ABC_TRANSPORTER_2"/>
    <property type="match status" value="1"/>
</dbReference>
<evidence type="ECO:0000256" key="5">
    <source>
        <dbReference type="ARBA" id="ARBA00022989"/>
    </source>
</evidence>
<evidence type="ECO:0000313" key="11">
    <source>
        <dbReference type="Proteomes" id="UP000618986"/>
    </source>
</evidence>
<keyword evidence="6 7" id="KW-0472">Membrane</keyword>
<feature type="transmembrane region" description="Helical" evidence="7">
    <location>
        <begin position="160"/>
        <end position="180"/>
    </location>
</feature>
<feature type="domain" description="ABC transporter" evidence="8">
    <location>
        <begin position="338"/>
        <end position="573"/>
    </location>
</feature>
<evidence type="ECO:0000256" key="1">
    <source>
        <dbReference type="ARBA" id="ARBA00004651"/>
    </source>
</evidence>
<dbReference type="Gene3D" id="3.40.50.300">
    <property type="entry name" value="P-loop containing nucleotide triphosphate hydrolases"/>
    <property type="match status" value="1"/>
</dbReference>
<dbReference type="InterPro" id="IPR011527">
    <property type="entry name" value="ABC1_TM_dom"/>
</dbReference>
<dbReference type="InterPro" id="IPR003439">
    <property type="entry name" value="ABC_transporter-like_ATP-bd"/>
</dbReference>
<evidence type="ECO:0000259" key="8">
    <source>
        <dbReference type="PROSITE" id="PS50893"/>
    </source>
</evidence>
<dbReference type="InterPro" id="IPR003593">
    <property type="entry name" value="AAA+_ATPase"/>
</dbReference>
<evidence type="ECO:0000256" key="3">
    <source>
        <dbReference type="ARBA" id="ARBA00022741"/>
    </source>
</evidence>
<proteinExistence type="predicted"/>
<dbReference type="RefSeq" id="WP_184684829.1">
    <property type="nucleotide sequence ID" value="NZ_JACHJC010000001.1"/>
</dbReference>
<evidence type="ECO:0000256" key="6">
    <source>
        <dbReference type="ARBA" id="ARBA00023136"/>
    </source>
</evidence>
<keyword evidence="5 7" id="KW-1133">Transmembrane helix</keyword>
<feature type="transmembrane region" description="Helical" evidence="7">
    <location>
        <begin position="136"/>
        <end position="154"/>
    </location>
</feature>
<dbReference type="InterPro" id="IPR036640">
    <property type="entry name" value="ABC1_TM_sf"/>
</dbReference>
<reference evidence="10 11" key="1">
    <citation type="submission" date="2020-08" db="EMBL/GenBank/DDBJ databases">
        <title>Sequencing the genomes of 1000 actinobacteria strains.</title>
        <authorList>
            <person name="Klenk H.-P."/>
        </authorList>
    </citation>
    <scope>NUCLEOTIDE SEQUENCE [LARGE SCALE GENOMIC DNA]</scope>
    <source>
        <strain evidence="10 11">DSM 43036</strain>
    </source>
</reference>
<name>A0ABR6MFZ6_MICEC</name>
<keyword evidence="4" id="KW-0067">ATP-binding</keyword>
<dbReference type="GeneID" id="300293664"/>
<dbReference type="EMBL" id="JACHJC010000001">
    <property type="protein sequence ID" value="MBB5113257.1"/>
    <property type="molecule type" value="Genomic_DNA"/>
</dbReference>
<dbReference type="Proteomes" id="UP000618986">
    <property type="component" value="Unassembled WGS sequence"/>
</dbReference>
<feature type="domain" description="ABC transmembrane type-1" evidence="9">
    <location>
        <begin position="24"/>
        <end position="303"/>
    </location>
</feature>
<dbReference type="PANTHER" id="PTHR43394">
    <property type="entry name" value="ATP-DEPENDENT PERMEASE MDL1, MITOCHONDRIAL"/>
    <property type="match status" value="1"/>
</dbReference>
<keyword evidence="3" id="KW-0547">Nucleotide-binding</keyword>
<feature type="transmembrane region" description="Helical" evidence="7">
    <location>
        <begin position="240"/>
        <end position="260"/>
    </location>
</feature>
<dbReference type="Pfam" id="PF00664">
    <property type="entry name" value="ABC_membrane"/>
    <property type="match status" value="1"/>
</dbReference>
<evidence type="ECO:0000256" key="7">
    <source>
        <dbReference type="SAM" id="Phobius"/>
    </source>
</evidence>
<dbReference type="PROSITE" id="PS00211">
    <property type="entry name" value="ABC_TRANSPORTER_1"/>
    <property type="match status" value="1"/>
</dbReference>
<organism evidence="10 11">
    <name type="scientific">Micromonospora echinospora</name>
    <name type="common">Micromonospora purpurea</name>
    <dbReference type="NCBI Taxonomy" id="1877"/>
    <lineage>
        <taxon>Bacteria</taxon>
        <taxon>Bacillati</taxon>
        <taxon>Actinomycetota</taxon>
        <taxon>Actinomycetes</taxon>
        <taxon>Micromonosporales</taxon>
        <taxon>Micromonosporaceae</taxon>
        <taxon>Micromonospora</taxon>
    </lineage>
</organism>
<gene>
    <name evidence="10" type="ORF">FHU28_003096</name>
</gene>
<protein>
    <submittedName>
        <fullName evidence="10">ABC-type multidrug transport system fused ATPase/permease subunit</fullName>
    </submittedName>
</protein>
<dbReference type="Gene3D" id="1.20.1560.10">
    <property type="entry name" value="ABC transporter type 1, transmembrane domain"/>
    <property type="match status" value="1"/>
</dbReference>
<comment type="caution">
    <text evidence="10">The sequence shown here is derived from an EMBL/GenBank/DDBJ whole genome shotgun (WGS) entry which is preliminary data.</text>
</comment>
<feature type="transmembrane region" description="Helical" evidence="7">
    <location>
        <begin position="272"/>
        <end position="289"/>
    </location>
</feature>
<evidence type="ECO:0000259" key="9">
    <source>
        <dbReference type="PROSITE" id="PS50929"/>
    </source>
</evidence>
<keyword evidence="2 7" id="KW-0812">Transmembrane</keyword>
<feature type="transmembrane region" description="Helical" evidence="7">
    <location>
        <begin position="57"/>
        <end position="82"/>
    </location>
</feature>
<keyword evidence="11" id="KW-1185">Reference proteome</keyword>
<dbReference type="InterPro" id="IPR017871">
    <property type="entry name" value="ABC_transporter-like_CS"/>
</dbReference>
<dbReference type="Pfam" id="PF00005">
    <property type="entry name" value="ABC_tran"/>
    <property type="match status" value="1"/>
</dbReference>
<dbReference type="PANTHER" id="PTHR43394:SF1">
    <property type="entry name" value="ATP-BINDING CASSETTE SUB-FAMILY B MEMBER 10, MITOCHONDRIAL"/>
    <property type="match status" value="1"/>
</dbReference>
<dbReference type="SUPFAM" id="SSF90123">
    <property type="entry name" value="ABC transporter transmembrane region"/>
    <property type="match status" value="1"/>
</dbReference>
<evidence type="ECO:0000256" key="4">
    <source>
        <dbReference type="ARBA" id="ARBA00022840"/>
    </source>
</evidence>
<comment type="subcellular location">
    <subcellularLocation>
        <location evidence="1">Cell membrane</location>
        <topology evidence="1">Multi-pass membrane protein</topology>
    </subcellularLocation>
</comment>